<dbReference type="InterPro" id="IPR036871">
    <property type="entry name" value="PX_dom_sf"/>
</dbReference>
<dbReference type="InterPro" id="IPR036028">
    <property type="entry name" value="SH3-like_dom_sf"/>
</dbReference>
<dbReference type="PROSITE" id="PS50002">
    <property type="entry name" value="SH3"/>
    <property type="match status" value="1"/>
</dbReference>
<evidence type="ECO:0000313" key="4">
    <source>
        <dbReference type="EMBL" id="RKP32527.1"/>
    </source>
</evidence>
<name>A0A4P9ZHA8_9ASCO</name>
<dbReference type="EMBL" id="ML004431">
    <property type="protein sequence ID" value="RKP32527.1"/>
    <property type="molecule type" value="Genomic_DNA"/>
</dbReference>
<evidence type="ECO:0000259" key="3">
    <source>
        <dbReference type="PROSITE" id="PS50002"/>
    </source>
</evidence>
<dbReference type="AlphaFoldDB" id="A0A4P9ZHA8"/>
<dbReference type="SUPFAM" id="SSF64268">
    <property type="entry name" value="PX domain"/>
    <property type="match status" value="1"/>
</dbReference>
<protein>
    <recommendedName>
        <fullName evidence="3">SH3 domain-containing protein</fullName>
    </recommendedName>
</protein>
<dbReference type="Proteomes" id="UP000268321">
    <property type="component" value="Unassembled WGS sequence"/>
</dbReference>
<keyword evidence="5" id="KW-1185">Reference proteome</keyword>
<sequence length="454" mass="50292">MSSLTLVHRNQRAKNVRELRISAPISTETDEVLPTFRSPVAPVVILRAKYDFHAQDSGEICVRSNELLMPLERRGGGWIYVQCLDRSAKGLIPSLYTEIVVNDAHKPVTIDWFSEAQQEPADVKCVDRVIVSLVLLSASHRLCYRVEAVLKCDRIVTCYKVYEDFQDLQVAANNDFSEARQFHIPAQLVSHVSPVKCTDTAKKQIVSVALGLNGFLQNLCRFLALRSCTLLVDFLLNDHRNLISDRAPVVVDLLDKSLDMFVPGPRLHSFSTTVPLPPVLRPTYKRCVSLPKESYVLKEANRKYLTYLCSSDSAKKENVSRGPKTNSITSILSLIESYDVDSWDVYDQPATLGAPQNCADMHPLPQGQNINAPCAPMELPLTHSYSTTTASTLCSKRSSSTVNSAGGEGPVTPPLDHLSILAPVPAAVKDAEDFDLSPLQPRMHRKFLQAVNPA</sequence>
<proteinExistence type="predicted"/>
<reference evidence="5" key="1">
    <citation type="journal article" date="2018" name="Nat. Microbiol.">
        <title>Leveraging single-cell genomics to expand the fungal tree of life.</title>
        <authorList>
            <person name="Ahrendt S.R."/>
            <person name="Quandt C.A."/>
            <person name="Ciobanu D."/>
            <person name="Clum A."/>
            <person name="Salamov A."/>
            <person name="Andreopoulos B."/>
            <person name="Cheng J.F."/>
            <person name="Woyke T."/>
            <person name="Pelin A."/>
            <person name="Henrissat B."/>
            <person name="Reynolds N.K."/>
            <person name="Benny G.L."/>
            <person name="Smith M.E."/>
            <person name="James T.Y."/>
            <person name="Grigoriev I.V."/>
        </authorList>
    </citation>
    <scope>NUCLEOTIDE SEQUENCE [LARGE SCALE GENOMIC DNA]</scope>
    <source>
        <strain evidence="5">Baker2002</strain>
    </source>
</reference>
<dbReference type="SUPFAM" id="SSF50044">
    <property type="entry name" value="SH3-domain"/>
    <property type="match status" value="1"/>
</dbReference>
<dbReference type="GO" id="GO:0035091">
    <property type="term" value="F:phosphatidylinositol binding"/>
    <property type="evidence" value="ECO:0007669"/>
    <property type="project" value="InterPro"/>
</dbReference>
<dbReference type="Pfam" id="PF00018">
    <property type="entry name" value="SH3_1"/>
    <property type="match status" value="1"/>
</dbReference>
<accession>A0A4P9ZHA8</accession>
<dbReference type="InterPro" id="IPR001452">
    <property type="entry name" value="SH3_domain"/>
</dbReference>
<keyword evidence="1 2" id="KW-0728">SH3 domain</keyword>
<evidence type="ECO:0000256" key="1">
    <source>
        <dbReference type="ARBA" id="ARBA00022443"/>
    </source>
</evidence>
<dbReference type="Gene3D" id="2.30.30.40">
    <property type="entry name" value="SH3 Domains"/>
    <property type="match status" value="1"/>
</dbReference>
<gene>
    <name evidence="4" type="ORF">METBISCDRAFT_25757</name>
</gene>
<feature type="domain" description="SH3" evidence="3">
    <location>
        <begin position="41"/>
        <end position="102"/>
    </location>
</feature>
<evidence type="ECO:0000256" key="2">
    <source>
        <dbReference type="PROSITE-ProRule" id="PRU00192"/>
    </source>
</evidence>
<dbReference type="SMART" id="SM00326">
    <property type="entry name" value="SH3"/>
    <property type="match status" value="1"/>
</dbReference>
<organism evidence="4 5">
    <name type="scientific">Metschnikowia bicuspidata</name>
    <dbReference type="NCBI Taxonomy" id="27322"/>
    <lineage>
        <taxon>Eukaryota</taxon>
        <taxon>Fungi</taxon>
        <taxon>Dikarya</taxon>
        <taxon>Ascomycota</taxon>
        <taxon>Saccharomycotina</taxon>
        <taxon>Pichiomycetes</taxon>
        <taxon>Metschnikowiaceae</taxon>
        <taxon>Metschnikowia</taxon>
    </lineage>
</organism>
<evidence type="ECO:0000313" key="5">
    <source>
        <dbReference type="Proteomes" id="UP000268321"/>
    </source>
</evidence>